<reference evidence="1" key="2">
    <citation type="journal article" date="2015" name="Data Brief">
        <title>Shoot transcriptome of the giant reed, Arundo donax.</title>
        <authorList>
            <person name="Barrero R.A."/>
            <person name="Guerrero F.D."/>
            <person name="Moolhuijzen P."/>
            <person name="Goolsby J.A."/>
            <person name="Tidwell J."/>
            <person name="Bellgard S.E."/>
            <person name="Bellgard M.I."/>
        </authorList>
    </citation>
    <scope>NUCLEOTIDE SEQUENCE</scope>
    <source>
        <tissue evidence="1">Shoot tissue taken approximately 20 cm above the soil surface</tissue>
    </source>
</reference>
<reference evidence="1" key="1">
    <citation type="submission" date="2014-09" db="EMBL/GenBank/DDBJ databases">
        <authorList>
            <person name="Magalhaes I.L.F."/>
            <person name="Oliveira U."/>
            <person name="Santos F.R."/>
            <person name="Vidigal T.H.D.A."/>
            <person name="Brescovit A.D."/>
            <person name="Santos A.J."/>
        </authorList>
    </citation>
    <scope>NUCLEOTIDE SEQUENCE</scope>
    <source>
        <tissue evidence="1">Shoot tissue taken approximately 20 cm above the soil surface</tissue>
    </source>
</reference>
<organism evidence="1">
    <name type="scientific">Arundo donax</name>
    <name type="common">Giant reed</name>
    <name type="synonym">Donax arundinaceus</name>
    <dbReference type="NCBI Taxonomy" id="35708"/>
    <lineage>
        <taxon>Eukaryota</taxon>
        <taxon>Viridiplantae</taxon>
        <taxon>Streptophyta</taxon>
        <taxon>Embryophyta</taxon>
        <taxon>Tracheophyta</taxon>
        <taxon>Spermatophyta</taxon>
        <taxon>Magnoliopsida</taxon>
        <taxon>Liliopsida</taxon>
        <taxon>Poales</taxon>
        <taxon>Poaceae</taxon>
        <taxon>PACMAD clade</taxon>
        <taxon>Arundinoideae</taxon>
        <taxon>Arundineae</taxon>
        <taxon>Arundo</taxon>
    </lineage>
</organism>
<evidence type="ECO:0000313" key="1">
    <source>
        <dbReference type="EMBL" id="JAD54775.1"/>
    </source>
</evidence>
<name>A0A0A9B0S6_ARUDO</name>
<proteinExistence type="predicted"/>
<protein>
    <submittedName>
        <fullName evidence="1">Uncharacterized protein</fullName>
    </submittedName>
</protein>
<dbReference type="AlphaFoldDB" id="A0A0A9B0S6"/>
<accession>A0A0A9B0S6</accession>
<dbReference type="EMBL" id="GBRH01243120">
    <property type="protein sequence ID" value="JAD54775.1"/>
    <property type="molecule type" value="Transcribed_RNA"/>
</dbReference>
<sequence>MNPPPLLQSCYMCACREHTNNGYLVRPDIALAQHCPE</sequence>